<feature type="transmembrane region" description="Helical" evidence="1">
    <location>
        <begin position="102"/>
        <end position="126"/>
    </location>
</feature>
<feature type="transmembrane region" description="Helical" evidence="1">
    <location>
        <begin position="48"/>
        <end position="66"/>
    </location>
</feature>
<dbReference type="Pfam" id="PF07690">
    <property type="entry name" value="MFS_1"/>
    <property type="match status" value="2"/>
</dbReference>
<accession>A0A6A9QX45</accession>
<comment type="caution">
    <text evidence="2">The sequence shown here is derived from an EMBL/GenBank/DDBJ whole genome shotgun (WGS) entry which is preliminary data.</text>
</comment>
<dbReference type="Proteomes" id="UP000470772">
    <property type="component" value="Unassembled WGS sequence"/>
</dbReference>
<keyword evidence="1" id="KW-0472">Membrane</keyword>
<feature type="transmembrane region" description="Helical" evidence="1">
    <location>
        <begin position="138"/>
        <end position="161"/>
    </location>
</feature>
<dbReference type="InterPro" id="IPR052714">
    <property type="entry name" value="MFS_Exporter"/>
</dbReference>
<proteinExistence type="predicted"/>
<dbReference type="PANTHER" id="PTHR23531:SF1">
    <property type="entry name" value="QUINOLENE RESISTANCE PROTEIN NORA"/>
    <property type="match status" value="1"/>
</dbReference>
<evidence type="ECO:0000256" key="1">
    <source>
        <dbReference type="SAM" id="Phobius"/>
    </source>
</evidence>
<protein>
    <submittedName>
        <fullName evidence="2">MFS transporter</fullName>
    </submittedName>
</protein>
<dbReference type="SUPFAM" id="SSF103473">
    <property type="entry name" value="MFS general substrate transporter"/>
    <property type="match status" value="1"/>
</dbReference>
<dbReference type="InterPro" id="IPR036259">
    <property type="entry name" value="MFS_trans_sf"/>
</dbReference>
<feature type="transmembrane region" description="Helical" evidence="1">
    <location>
        <begin position="78"/>
        <end position="96"/>
    </location>
</feature>
<sequence>MDSRKISFIEVLVVIVTMTFAIRASNNMISTTVPLLSRYYFHFSQTEVGLISALFSLGTFITSGLINSRLSSPSRRKFFIASSIGYAIVLPMFRFVDPISLWLVTGLAGITLGSIMPNIITSAGLLEDRKARERVLSIYTLALSGSLVAGPAIETAILSRFPIPDVFLFFAPFGVLAAALSFLIKFPEEKKEENKRKVDVLGNPGFKTAVVNILAYNIPFAVILAFGGIYAVDQFHVSFADVTGLFTLFFATSFLSRIYLSIRPPESVRKHAIAAVSITVIGLLMILGGINVYTFAIALLILGIPHGLTYPLSIISISRTFNPNERNAANSVFFATMMLIGVITPSAAGAIAQLIGLKDLFGVLIPIVLVLLGLLGRYSKPVDEVVKKEAILQSK</sequence>
<name>A0A6A9QX45_SULME</name>
<feature type="transmembrane region" description="Helical" evidence="1">
    <location>
        <begin position="296"/>
        <end position="317"/>
    </location>
</feature>
<feature type="transmembrane region" description="Helical" evidence="1">
    <location>
        <begin position="167"/>
        <end position="187"/>
    </location>
</feature>
<evidence type="ECO:0000313" key="3">
    <source>
        <dbReference type="Proteomes" id="UP000470772"/>
    </source>
</evidence>
<dbReference type="PANTHER" id="PTHR23531">
    <property type="entry name" value="QUINOLENE RESISTANCE PROTEIN NORA"/>
    <property type="match status" value="1"/>
</dbReference>
<evidence type="ECO:0000313" key="2">
    <source>
        <dbReference type="EMBL" id="MUN29612.1"/>
    </source>
</evidence>
<keyword evidence="1" id="KW-0812">Transmembrane</keyword>
<feature type="transmembrane region" description="Helical" evidence="1">
    <location>
        <begin position="360"/>
        <end position="378"/>
    </location>
</feature>
<keyword evidence="1" id="KW-1133">Transmembrane helix</keyword>
<keyword evidence="3" id="KW-1185">Reference proteome</keyword>
<feature type="transmembrane region" description="Helical" evidence="1">
    <location>
        <begin position="238"/>
        <end position="260"/>
    </location>
</feature>
<gene>
    <name evidence="2" type="ORF">GC250_09220</name>
</gene>
<feature type="transmembrane region" description="Helical" evidence="1">
    <location>
        <begin position="208"/>
        <end position="232"/>
    </location>
</feature>
<reference evidence="2 3" key="1">
    <citation type="submission" date="2019-10" db="EMBL/GenBank/DDBJ databases">
        <title>Sequencing and Assembly of Multiple Reported Metal-Biooxidizing Members of the Extremely Thermoacidophilic Archaeal Family Sulfolobaceae.</title>
        <authorList>
            <person name="Counts J.A."/>
            <person name="Kelly R.M."/>
        </authorList>
    </citation>
    <scope>NUCLEOTIDE SEQUENCE [LARGE SCALE GENOMIC DNA]</scope>
    <source>
        <strain evidence="2 3">DSM 6482</strain>
    </source>
</reference>
<dbReference type="AlphaFoldDB" id="A0A6A9QX45"/>
<feature type="transmembrane region" description="Helical" evidence="1">
    <location>
        <begin position="7"/>
        <end position="28"/>
    </location>
</feature>
<dbReference type="RefSeq" id="WP_156017227.1">
    <property type="nucleotide sequence ID" value="NZ_WGGD01000005.1"/>
</dbReference>
<dbReference type="InterPro" id="IPR011701">
    <property type="entry name" value="MFS"/>
</dbReference>
<dbReference type="GO" id="GO:0022857">
    <property type="term" value="F:transmembrane transporter activity"/>
    <property type="evidence" value="ECO:0007669"/>
    <property type="project" value="InterPro"/>
</dbReference>
<organism evidence="2 3">
    <name type="scientific">Sulfuracidifex metallicus DSM 6482 = JCM 9184</name>
    <dbReference type="NCBI Taxonomy" id="523847"/>
    <lineage>
        <taxon>Archaea</taxon>
        <taxon>Thermoproteota</taxon>
        <taxon>Thermoprotei</taxon>
        <taxon>Sulfolobales</taxon>
        <taxon>Sulfolobaceae</taxon>
        <taxon>Sulfuracidifex</taxon>
    </lineage>
</organism>
<dbReference type="Gene3D" id="1.20.1250.20">
    <property type="entry name" value="MFS general substrate transporter like domains"/>
    <property type="match status" value="1"/>
</dbReference>
<dbReference type="EMBL" id="WGGD01000005">
    <property type="protein sequence ID" value="MUN29612.1"/>
    <property type="molecule type" value="Genomic_DNA"/>
</dbReference>
<feature type="transmembrane region" description="Helical" evidence="1">
    <location>
        <begin position="272"/>
        <end position="290"/>
    </location>
</feature>
<feature type="transmembrane region" description="Helical" evidence="1">
    <location>
        <begin position="329"/>
        <end position="354"/>
    </location>
</feature>